<gene>
    <name evidence="1" type="ORF">CYR55_05285</name>
</gene>
<comment type="caution">
    <text evidence="1">The sequence shown here is derived from an EMBL/GenBank/DDBJ whole genome shotgun (WGS) entry which is preliminary data.</text>
</comment>
<evidence type="ECO:0000313" key="2">
    <source>
        <dbReference type="Proteomes" id="UP000234240"/>
    </source>
</evidence>
<organism evidence="1 2">
    <name type="scientific">Chimaeribacter californicus</name>
    <dbReference type="NCBI Taxonomy" id="2060067"/>
    <lineage>
        <taxon>Bacteria</taxon>
        <taxon>Pseudomonadati</taxon>
        <taxon>Pseudomonadota</taxon>
        <taxon>Gammaproteobacteria</taxon>
        <taxon>Enterobacterales</taxon>
        <taxon>Yersiniaceae</taxon>
        <taxon>Chimaeribacter</taxon>
    </lineage>
</organism>
<evidence type="ECO:0000313" key="1">
    <source>
        <dbReference type="EMBL" id="PLR40694.1"/>
    </source>
</evidence>
<keyword evidence="2" id="KW-1185">Reference proteome</keyword>
<accession>A0A2N5EDV7</accession>
<dbReference type="RefSeq" id="WP_101815107.1">
    <property type="nucleotide sequence ID" value="NZ_PJZF01000003.1"/>
</dbReference>
<sequence length="262" mass="27739">MAGTTEVKVFKNKVFTNFIEGADIAYPFDISQLPSEIGGCILQWDADESVSNSLTRNRVGAAMTLVGAPTVAGNSATFSAGNYINTGIDLANYNTTPLTMIAIVAENPGGQAPLLGSVQWAAPQRMRGLDSSASQFRAKTLNSSGAAQSPGFNRSMVAGTSEFLVGRFNPVAPMSTVLTNIRTGQTVTSNHALPMYTLPAGKMAYIGGSEDGVASGTSNVTVVPVKLRAALIFTRILTDDEVSLVYRYYKNYYSQLSVPVSI</sequence>
<reference evidence="1 2" key="1">
    <citation type="submission" date="2017-12" db="EMBL/GenBank/DDBJ databases">
        <title>Characterization of six clinical isolates of Enterochimera gen. nov., a novel genus of the Yersiniaciae family and the three species Enterochimera arupensis sp. nov., Enterochimera coloradensis sp. nov, and Enterochimera californica sp. nov.</title>
        <authorList>
            <person name="Rossi A."/>
            <person name="Fisher M."/>
        </authorList>
    </citation>
    <scope>NUCLEOTIDE SEQUENCE [LARGE SCALE GENOMIC DNA]</scope>
    <source>
        <strain evidence="2">2015-Iso6</strain>
    </source>
</reference>
<dbReference type="Proteomes" id="UP000234240">
    <property type="component" value="Unassembled WGS sequence"/>
</dbReference>
<name>A0A2N5EDV7_9GAMM</name>
<dbReference type="EMBL" id="PJZF01000003">
    <property type="protein sequence ID" value="PLR40694.1"/>
    <property type="molecule type" value="Genomic_DNA"/>
</dbReference>
<protein>
    <submittedName>
        <fullName evidence="1">Uncharacterized protein</fullName>
    </submittedName>
</protein>
<dbReference type="AlphaFoldDB" id="A0A2N5EDV7"/>
<proteinExistence type="predicted"/>